<feature type="compositionally biased region" description="Low complexity" evidence="9">
    <location>
        <begin position="214"/>
        <end position="232"/>
    </location>
</feature>
<dbReference type="GO" id="GO:0016020">
    <property type="term" value="C:membrane"/>
    <property type="evidence" value="ECO:0007669"/>
    <property type="project" value="UniProtKB-SubCell"/>
</dbReference>
<dbReference type="Pfam" id="PF04959">
    <property type="entry name" value="ARS2"/>
    <property type="match status" value="1"/>
</dbReference>
<accession>A0AAV1IIX9</accession>
<evidence type="ECO:0000313" key="15">
    <source>
        <dbReference type="Proteomes" id="UP001314263"/>
    </source>
</evidence>
<dbReference type="InterPro" id="IPR022764">
    <property type="entry name" value="Peptidase_S54_rhomboid_dom"/>
</dbReference>
<comment type="subcellular location">
    <subcellularLocation>
        <location evidence="2">Membrane</location>
        <topology evidence="2">Multi-pass membrane protein</topology>
    </subcellularLocation>
    <subcellularLocation>
        <location evidence="1">Nucleus</location>
    </subcellularLocation>
</comment>
<feature type="compositionally biased region" description="Basic and acidic residues" evidence="9">
    <location>
        <begin position="290"/>
        <end position="302"/>
    </location>
</feature>
<dbReference type="InterPro" id="IPR039727">
    <property type="entry name" value="SE/Ars2"/>
</dbReference>
<feature type="region of interest" description="Disordered" evidence="9">
    <location>
        <begin position="281"/>
        <end position="329"/>
    </location>
</feature>
<feature type="region of interest" description="Disordered" evidence="9">
    <location>
        <begin position="622"/>
        <end position="809"/>
    </location>
</feature>
<sequence length="1453" mass="156119">MDRRGDDRRPPRGGGGYHQQGFRDRRPRSISPDARYSRRSPPPFNKRYRREDDGYDRYGGRPGPEQYDRRVAYRERFEDDPYGPPPYGRRPVSPPPVKREPLTYKEFMFKLPDDITPEEAQKEYQRYLAEYWGSEIRAEFQAKRNESWMRRKYDLREQLVGLERRNAAAKEAAQGFVDALTAGQLDPKGPDFNQGQGTSTEAAAEGDAEEPEAAAKASAPASAEGSAAPVASWTASRVSSDLALSKDLMLKLDAEKGVAENALLPQAKQELMDTEKAAELDASTGNTEGEDIKAGEAAEEPAHATNGMPEESKPDPASAPATEEAPQTYEEQLGQLDLQLTYLWRVHGVDYYAGIEHAEPEAYDACASSKRMLRCTRPEEGEQPIKEEEDKQLKAMEEQLEGVWKPRLSAAADPFESSLQRERARQLLDEWVEDQVTKIDDNKWGCKLSQKLFVGREYVLKHVRNKHAAVVEAKQEEIYDQIYMENFERTRKEEEQRAREAAQREQQAAWGPPPAGPPGLQNPGWGAEGAGNGWQGGWEGGSEGFQGNGWNGGQGGGPPRSGSGFSGIEGLPAGAIMGGPAVGPGQMLVLAPGAGPLGPFIAVPAVEGGGPPMPAPMMGRGTPGRGRGMMGRGAPRGRGPGGPGGFGGPPKGRGFNGYYDLDAPENQRSGKQIESPNTPFDGAEEFSHTTSGAGGSLHSPSEVDSGSQSKKHTAGSARPALTPKAPRDGKAVQDAFPSRVSSAASERETKRATKYHPAGIPIPQRPSSLPAGESRSSPLLSARREKGDKAEGDQQTGADTPLQRGGETKHAGWFQNDTYAAEASAAVPGWKRPSITVPMAGESSHSRRLSSSAAGSSMPWPAISPKEAVTAEQEAWYIEQVAGALSGREHAVETVQALLRSCRAKTVSSVAAMHQVAALLAGHPILIEGFTAFLPDKAAFLQLDDRAGGPAYPLSGFQKGTAPAEGAPLMPGAQPRSASGLASARTGSRGRRARPGAAHGNAAGNYGIYHLLQQDLTHPDAATAQSPEDRVAQLGFTPAGLRAWFGAAPGWRSFNGPYLVAWGARYMPDVARGRWWLWATSGLLHTDFMHLAGSLLPWAVLSFLLEVNYGSIRVFLLCLVSLLGAAFTSAVLDPSCQVVVGCNGALMGALPWLFGAFLADFPVISWSWLQLPLAVCAIVLHLIVAILQRDAPHHSNWADMGGFLCGLLPAILFLPCPSDPRWAMAKRLLGNAGKRCMPCHACGCSAPRTASSELAPADTAAADEMPPSEPAMQAAEALRPPSRADDVSLDMQRCYDKHQIPSLGPYDKSLRSQWDIEQPTEPYSRKAGSIAAHRGGTRPAQSPAVQRMEAQPRSTSTHEVSVDVRSSAESLLVTRQALSIDANAAAHEEQSLTESACAREMEDIGCCACCTCANIVHGVFCMFSVVVFLGILVAAPVYLYLVKLPKLACDADV</sequence>
<comment type="similarity">
    <text evidence="4">Belongs to the peptidase S54 family.</text>
</comment>
<feature type="transmembrane region" description="Helical" evidence="10">
    <location>
        <begin position="1165"/>
        <end position="1185"/>
    </location>
</feature>
<evidence type="ECO:0000256" key="10">
    <source>
        <dbReference type="SAM" id="Phobius"/>
    </source>
</evidence>
<feature type="domain" description="Peptidase S54 rhomboid" evidence="11">
    <location>
        <begin position="1073"/>
        <end position="1214"/>
    </location>
</feature>
<feature type="compositionally biased region" description="Basic and acidic residues" evidence="9">
    <location>
        <begin position="66"/>
        <end position="79"/>
    </location>
</feature>
<dbReference type="SUPFAM" id="SSF144091">
    <property type="entry name" value="Rhomboid-like"/>
    <property type="match status" value="1"/>
</dbReference>
<evidence type="ECO:0000256" key="9">
    <source>
        <dbReference type="SAM" id="MobiDB-lite"/>
    </source>
</evidence>
<keyword evidence="7 10" id="KW-0472">Membrane</keyword>
<feature type="compositionally biased region" description="Basic and acidic residues" evidence="9">
    <location>
        <begin position="1"/>
        <end position="10"/>
    </location>
</feature>
<dbReference type="Pfam" id="PF01694">
    <property type="entry name" value="Rhomboid"/>
    <property type="match status" value="1"/>
</dbReference>
<dbReference type="InterPro" id="IPR021933">
    <property type="entry name" value="SERRATE/Ars2_N"/>
</dbReference>
<comment type="similarity">
    <text evidence="3">Belongs to the ARS2 family.</text>
</comment>
<dbReference type="Gene3D" id="1.20.1540.10">
    <property type="entry name" value="Rhomboid-like"/>
    <property type="match status" value="1"/>
</dbReference>
<dbReference type="PANTHER" id="PTHR13165">
    <property type="entry name" value="ARSENITE-RESISTANCE PROTEIN 2"/>
    <property type="match status" value="1"/>
</dbReference>
<feature type="region of interest" description="Disordered" evidence="9">
    <location>
        <begin position="490"/>
        <end position="568"/>
    </location>
</feature>
<evidence type="ECO:0000256" key="6">
    <source>
        <dbReference type="ARBA" id="ARBA00022989"/>
    </source>
</evidence>
<evidence type="ECO:0000259" key="12">
    <source>
        <dbReference type="Pfam" id="PF04959"/>
    </source>
</evidence>
<feature type="domain" description="SERRATE/Ars2 C-terminal" evidence="12">
    <location>
        <begin position="389"/>
        <end position="557"/>
    </location>
</feature>
<comment type="caution">
    <text evidence="14">The sequence shown here is derived from an EMBL/GenBank/DDBJ whole genome shotgun (WGS) entry which is preliminary data.</text>
</comment>
<feature type="compositionally biased region" description="Low complexity" evidence="9">
    <location>
        <begin position="976"/>
        <end position="987"/>
    </location>
</feature>
<evidence type="ECO:0000259" key="11">
    <source>
        <dbReference type="Pfam" id="PF01694"/>
    </source>
</evidence>
<evidence type="ECO:0000256" key="2">
    <source>
        <dbReference type="ARBA" id="ARBA00004141"/>
    </source>
</evidence>
<proteinExistence type="inferred from homology"/>
<keyword evidence="5 10" id="KW-0812">Transmembrane</keyword>
<feature type="compositionally biased region" description="Gly residues" evidence="9">
    <location>
        <begin position="622"/>
        <end position="655"/>
    </location>
</feature>
<evidence type="ECO:0000256" key="3">
    <source>
        <dbReference type="ARBA" id="ARBA00005407"/>
    </source>
</evidence>
<keyword evidence="6 10" id="KW-1133">Transmembrane helix</keyword>
<feature type="transmembrane region" description="Helical" evidence="10">
    <location>
        <begin position="1075"/>
        <end position="1100"/>
    </location>
</feature>
<dbReference type="Gene3D" id="1.20.1160.11">
    <property type="entry name" value="Paired amphipathic helix"/>
    <property type="match status" value="1"/>
</dbReference>
<keyword evidence="8" id="KW-0539">Nucleus</keyword>
<feature type="compositionally biased region" description="Pro residues" evidence="9">
    <location>
        <begin position="82"/>
        <end position="96"/>
    </location>
</feature>
<dbReference type="EMBL" id="CAUYUE010000013">
    <property type="protein sequence ID" value="CAK0785944.1"/>
    <property type="molecule type" value="Genomic_DNA"/>
</dbReference>
<feature type="compositionally biased region" description="Polar residues" evidence="9">
    <location>
        <begin position="666"/>
        <end position="678"/>
    </location>
</feature>
<dbReference type="PANTHER" id="PTHR13165:SF0">
    <property type="entry name" value="SERRATE RNA EFFECTOR MOLECULE HOMOLOG"/>
    <property type="match status" value="1"/>
</dbReference>
<keyword evidence="15" id="KW-1185">Reference proteome</keyword>
<evidence type="ECO:0000256" key="5">
    <source>
        <dbReference type="ARBA" id="ARBA00022692"/>
    </source>
</evidence>
<feature type="region of interest" description="Disordered" evidence="9">
    <location>
        <begin position="956"/>
        <end position="998"/>
    </location>
</feature>
<evidence type="ECO:0000259" key="13">
    <source>
        <dbReference type="Pfam" id="PF12066"/>
    </source>
</evidence>
<gene>
    <name evidence="14" type="ORF">CVIRNUC_009157</name>
</gene>
<dbReference type="Proteomes" id="UP001314263">
    <property type="component" value="Unassembled WGS sequence"/>
</dbReference>
<feature type="compositionally biased region" description="Basic and acidic residues" evidence="9">
    <location>
        <begin position="49"/>
        <end position="59"/>
    </location>
</feature>
<feature type="region of interest" description="Disordered" evidence="9">
    <location>
        <begin position="1322"/>
        <end position="1361"/>
    </location>
</feature>
<dbReference type="GO" id="GO:0016604">
    <property type="term" value="C:nuclear body"/>
    <property type="evidence" value="ECO:0007669"/>
    <property type="project" value="TreeGrafter"/>
</dbReference>
<dbReference type="GO" id="GO:0004252">
    <property type="term" value="F:serine-type endopeptidase activity"/>
    <property type="evidence" value="ECO:0007669"/>
    <property type="project" value="InterPro"/>
</dbReference>
<evidence type="ECO:0000256" key="8">
    <source>
        <dbReference type="ARBA" id="ARBA00023242"/>
    </source>
</evidence>
<evidence type="ECO:0000256" key="7">
    <source>
        <dbReference type="ARBA" id="ARBA00023136"/>
    </source>
</evidence>
<dbReference type="Pfam" id="PF12066">
    <property type="entry name" value="SERRATE_Ars2_N"/>
    <property type="match status" value="1"/>
</dbReference>
<evidence type="ECO:0000256" key="1">
    <source>
        <dbReference type="ARBA" id="ARBA00004123"/>
    </source>
</evidence>
<dbReference type="InterPro" id="IPR036600">
    <property type="entry name" value="PAH_sf"/>
</dbReference>
<feature type="transmembrane region" description="Helical" evidence="10">
    <location>
        <begin position="1112"/>
        <end position="1132"/>
    </location>
</feature>
<protein>
    <recommendedName>
        <fullName evidence="16">Peptidase S54 rhomboid domain-containing protein</fullName>
    </recommendedName>
</protein>
<reference evidence="14 15" key="1">
    <citation type="submission" date="2023-10" db="EMBL/GenBank/DDBJ databases">
        <authorList>
            <person name="Maclean D."/>
            <person name="Macfadyen A."/>
        </authorList>
    </citation>
    <scope>NUCLEOTIDE SEQUENCE [LARGE SCALE GENOMIC DNA]</scope>
</reference>
<evidence type="ECO:0008006" key="16">
    <source>
        <dbReference type="Google" id="ProtNLM"/>
    </source>
</evidence>
<dbReference type="SUPFAM" id="SSF47762">
    <property type="entry name" value="PAH2 domain"/>
    <property type="match status" value="1"/>
</dbReference>
<feature type="region of interest" description="Disordered" evidence="9">
    <location>
        <begin position="836"/>
        <end position="861"/>
    </location>
</feature>
<feature type="compositionally biased region" description="Polar residues" evidence="9">
    <location>
        <begin position="698"/>
        <end position="708"/>
    </location>
</feature>
<organism evidence="14 15">
    <name type="scientific">Coccomyxa viridis</name>
    <dbReference type="NCBI Taxonomy" id="1274662"/>
    <lineage>
        <taxon>Eukaryota</taxon>
        <taxon>Viridiplantae</taxon>
        <taxon>Chlorophyta</taxon>
        <taxon>core chlorophytes</taxon>
        <taxon>Trebouxiophyceae</taxon>
        <taxon>Trebouxiophyceae incertae sedis</taxon>
        <taxon>Coccomyxaceae</taxon>
        <taxon>Coccomyxa</taxon>
    </lineage>
</organism>
<evidence type="ECO:0000256" key="4">
    <source>
        <dbReference type="ARBA" id="ARBA00009045"/>
    </source>
</evidence>
<feature type="domain" description="SERRATE/Ars2 N-terminal" evidence="13">
    <location>
        <begin position="105"/>
        <end position="187"/>
    </location>
</feature>
<feature type="region of interest" description="Disordered" evidence="9">
    <location>
        <begin position="181"/>
        <end position="236"/>
    </location>
</feature>
<dbReference type="GO" id="GO:0031053">
    <property type="term" value="P:primary miRNA processing"/>
    <property type="evidence" value="ECO:0007669"/>
    <property type="project" value="TreeGrafter"/>
</dbReference>
<feature type="compositionally biased region" description="Basic and acidic residues" evidence="9">
    <location>
        <begin position="490"/>
        <end position="503"/>
    </location>
</feature>
<dbReference type="InterPro" id="IPR035952">
    <property type="entry name" value="Rhomboid-like_sf"/>
</dbReference>
<feature type="compositionally biased region" description="Basic and acidic residues" evidence="9">
    <location>
        <begin position="782"/>
        <end position="792"/>
    </location>
</feature>
<feature type="transmembrane region" description="Helical" evidence="10">
    <location>
        <begin position="1415"/>
        <end position="1441"/>
    </location>
</feature>
<feature type="compositionally biased region" description="Gly residues" evidence="9">
    <location>
        <begin position="526"/>
        <end position="567"/>
    </location>
</feature>
<feature type="region of interest" description="Disordered" evidence="9">
    <location>
        <begin position="1"/>
        <end position="99"/>
    </location>
</feature>
<name>A0AAV1IIX9_9CHLO</name>
<feature type="transmembrane region" description="Helical" evidence="10">
    <location>
        <begin position="1139"/>
        <end position="1159"/>
    </location>
</feature>
<dbReference type="InterPro" id="IPR007042">
    <property type="entry name" value="SERRATE/Ars2_C"/>
</dbReference>
<evidence type="ECO:0000313" key="14">
    <source>
        <dbReference type="EMBL" id="CAK0785944.1"/>
    </source>
</evidence>
<feature type="transmembrane region" description="Helical" evidence="10">
    <location>
        <begin position="1197"/>
        <end position="1214"/>
    </location>
</feature>
<dbReference type="GO" id="GO:0006355">
    <property type="term" value="P:regulation of DNA-templated transcription"/>
    <property type="evidence" value="ECO:0007669"/>
    <property type="project" value="InterPro"/>
</dbReference>